<proteinExistence type="inferred from homology"/>
<evidence type="ECO:0000256" key="7">
    <source>
        <dbReference type="SAM" id="Phobius"/>
    </source>
</evidence>
<feature type="transmembrane region" description="Helical" evidence="7">
    <location>
        <begin position="147"/>
        <end position="167"/>
    </location>
</feature>
<comment type="caution">
    <text evidence="9">The sequence shown here is derived from an EMBL/GenBank/DDBJ whole genome shotgun (WGS) entry which is preliminary data.</text>
</comment>
<dbReference type="Proteomes" id="UP000235965">
    <property type="component" value="Unassembled WGS sequence"/>
</dbReference>
<feature type="transmembrane region" description="Helical" evidence="7">
    <location>
        <begin position="192"/>
        <end position="211"/>
    </location>
</feature>
<dbReference type="FunCoup" id="A0A2J7PMF8">
    <property type="interactions" value="31"/>
</dbReference>
<evidence type="ECO:0000259" key="8">
    <source>
        <dbReference type="PROSITE" id="PS51379"/>
    </source>
</evidence>
<evidence type="ECO:0000256" key="4">
    <source>
        <dbReference type="ARBA" id="ARBA00022692"/>
    </source>
</evidence>
<keyword evidence="3" id="KW-0813">Transport</keyword>
<dbReference type="InterPro" id="IPR032880">
    <property type="entry name" value="CSC1/OSCA1-like_N"/>
</dbReference>
<evidence type="ECO:0000256" key="1">
    <source>
        <dbReference type="ARBA" id="ARBA00004141"/>
    </source>
</evidence>
<dbReference type="PANTHER" id="PTHR13018:SF5">
    <property type="entry name" value="RE44586P"/>
    <property type="match status" value="1"/>
</dbReference>
<dbReference type="PROSITE" id="PS51379">
    <property type="entry name" value="4FE4S_FER_2"/>
    <property type="match status" value="1"/>
</dbReference>
<dbReference type="InterPro" id="IPR027815">
    <property type="entry name" value="CSC1/OSCA1-like_cyt"/>
</dbReference>
<evidence type="ECO:0000256" key="6">
    <source>
        <dbReference type="ARBA" id="ARBA00023136"/>
    </source>
</evidence>
<dbReference type="GO" id="GO:0005227">
    <property type="term" value="F:calcium-activated cation channel activity"/>
    <property type="evidence" value="ECO:0007669"/>
    <property type="project" value="InterPro"/>
</dbReference>
<dbReference type="STRING" id="105785.A0A2J7PMF8"/>
<keyword evidence="5 7" id="KW-1133">Transmembrane helix</keyword>
<dbReference type="Pfam" id="PF14703">
    <property type="entry name" value="PHM7_cyt"/>
    <property type="match status" value="1"/>
</dbReference>
<evidence type="ECO:0000256" key="5">
    <source>
        <dbReference type="ARBA" id="ARBA00022989"/>
    </source>
</evidence>
<evidence type="ECO:0000313" key="9">
    <source>
        <dbReference type="EMBL" id="PNF17524.1"/>
    </source>
</evidence>
<dbReference type="InterPro" id="IPR003864">
    <property type="entry name" value="CSC1/OSCA1-like_7TM"/>
</dbReference>
<feature type="transmembrane region" description="Helical" evidence="7">
    <location>
        <begin position="691"/>
        <end position="712"/>
    </location>
</feature>
<feature type="transmembrane region" description="Helical" evidence="7">
    <location>
        <begin position="607"/>
        <end position="637"/>
    </location>
</feature>
<dbReference type="GO" id="GO:0005886">
    <property type="term" value="C:plasma membrane"/>
    <property type="evidence" value="ECO:0007669"/>
    <property type="project" value="TreeGrafter"/>
</dbReference>
<feature type="transmembrane region" description="Helical" evidence="7">
    <location>
        <begin position="44"/>
        <end position="61"/>
    </location>
</feature>
<evidence type="ECO:0000256" key="2">
    <source>
        <dbReference type="ARBA" id="ARBA00007779"/>
    </source>
</evidence>
<keyword evidence="4 7" id="KW-0812">Transmembrane</keyword>
<name>A0A2J7PMF8_9NEOP</name>
<comment type="subcellular location">
    <subcellularLocation>
        <location evidence="1">Membrane</location>
        <topology evidence="1">Multi-pass membrane protein</topology>
    </subcellularLocation>
</comment>
<dbReference type="Pfam" id="PF13967">
    <property type="entry name" value="RSN1_TM"/>
    <property type="match status" value="1"/>
</dbReference>
<accession>A0A2J7PMF8</accession>
<dbReference type="EMBL" id="NEVH01023995">
    <property type="protein sequence ID" value="PNF17523.1"/>
    <property type="molecule type" value="Genomic_DNA"/>
</dbReference>
<keyword evidence="6 7" id="KW-0472">Membrane</keyword>
<dbReference type="OrthoDB" id="1689567at2759"/>
<comment type="similarity">
    <text evidence="2">Belongs to the CSC1 (TC 1.A.17) family.</text>
</comment>
<dbReference type="AlphaFoldDB" id="A0A2J7PMF8"/>
<dbReference type="PANTHER" id="PTHR13018">
    <property type="entry name" value="PROBABLE MEMBRANE PROTEIN DUF221-RELATED"/>
    <property type="match status" value="1"/>
</dbReference>
<dbReference type="EMBL" id="NEVH01023995">
    <property type="protein sequence ID" value="PNF17522.1"/>
    <property type="molecule type" value="Genomic_DNA"/>
</dbReference>
<reference evidence="9 10" key="1">
    <citation type="submission" date="2017-12" db="EMBL/GenBank/DDBJ databases">
        <title>Hemimetabolous genomes reveal molecular basis of termite eusociality.</title>
        <authorList>
            <person name="Harrison M.C."/>
            <person name="Jongepier E."/>
            <person name="Robertson H.M."/>
            <person name="Arning N."/>
            <person name="Bitard-Feildel T."/>
            <person name="Chao H."/>
            <person name="Childers C.P."/>
            <person name="Dinh H."/>
            <person name="Doddapaneni H."/>
            <person name="Dugan S."/>
            <person name="Gowin J."/>
            <person name="Greiner C."/>
            <person name="Han Y."/>
            <person name="Hu H."/>
            <person name="Hughes D.S.T."/>
            <person name="Huylmans A.-K."/>
            <person name="Kemena C."/>
            <person name="Kremer L.P.M."/>
            <person name="Lee S.L."/>
            <person name="Lopez-Ezquerra A."/>
            <person name="Mallet L."/>
            <person name="Monroy-Kuhn J.M."/>
            <person name="Moser A."/>
            <person name="Murali S.C."/>
            <person name="Muzny D.M."/>
            <person name="Otani S."/>
            <person name="Piulachs M.-D."/>
            <person name="Poelchau M."/>
            <person name="Qu J."/>
            <person name="Schaub F."/>
            <person name="Wada-Katsumata A."/>
            <person name="Worley K.C."/>
            <person name="Xie Q."/>
            <person name="Ylla G."/>
            <person name="Poulsen M."/>
            <person name="Gibbs R.A."/>
            <person name="Schal C."/>
            <person name="Richards S."/>
            <person name="Belles X."/>
            <person name="Korb J."/>
            <person name="Bornberg-Bauer E."/>
        </authorList>
    </citation>
    <scope>NUCLEOTIDE SEQUENCE [LARGE SCALE GENOMIC DNA]</scope>
    <source>
        <tissue evidence="9">Whole body</tissue>
    </source>
</reference>
<dbReference type="InParanoid" id="A0A2J7PMF8"/>
<keyword evidence="10" id="KW-1185">Reference proteome</keyword>
<organism evidence="9 10">
    <name type="scientific">Cryptotermes secundus</name>
    <dbReference type="NCBI Taxonomy" id="105785"/>
    <lineage>
        <taxon>Eukaryota</taxon>
        <taxon>Metazoa</taxon>
        <taxon>Ecdysozoa</taxon>
        <taxon>Arthropoda</taxon>
        <taxon>Hexapoda</taxon>
        <taxon>Insecta</taxon>
        <taxon>Pterygota</taxon>
        <taxon>Neoptera</taxon>
        <taxon>Polyneoptera</taxon>
        <taxon>Dictyoptera</taxon>
        <taxon>Blattodea</taxon>
        <taxon>Blattoidea</taxon>
        <taxon>Termitoidae</taxon>
        <taxon>Kalotermitidae</taxon>
        <taxon>Cryptotermitinae</taxon>
        <taxon>Cryptotermes</taxon>
    </lineage>
</organism>
<feature type="domain" description="4Fe-4S ferredoxin-type" evidence="8">
    <location>
        <begin position="297"/>
        <end position="329"/>
    </location>
</feature>
<feature type="transmembrane region" description="Helical" evidence="7">
    <location>
        <begin position="464"/>
        <end position="484"/>
    </location>
</feature>
<dbReference type="InterPro" id="IPR045122">
    <property type="entry name" value="Csc1-like"/>
</dbReference>
<sequence>MAFRFTESELMNEPLHTSRDKCVYYNKTTNKIFTSAYEGIPENLLLNFLGWMIFMILFAVLRKRAWNYGRIALVQKTEEKWTQLFYGTMDEVVGASEVESITSLDSSIHIDKGYCSWLTAIFKIKDENILMKCGPDAVQYLSFQRHIIVYMLIMMIISLTVVLPINFQGDLEGDERTFGHTTLSNLDPSSSYLWTHVTLAILYLPLGIIIMRRFSVTIKFDERDTSVSRTLMITHIPSKDCDSANLHRHFREAYPEMEIQDIQLAYNISRVSVLDKEREKVYQAKLYCESYVKNTGMRLDMRPYACGNICGVCDVFGCPTVDAIEYYTEEEARLRNQVDQERASALKKPLGIAFITLTSVEAASKIYEDHKPSYKCSNNPPTSSVSCHLKPHNWHVQFAPSPKDIYWENLSVSSNYWYIKAVLVNCFLFLVLFFLTTPAIVVNFLDTMTVENELEKMSPVLSEFLPTLLLWTVAALLPVLVSYSDQWLSHWTRSEQNHSIMRKTFFFLLFMVLILPSLGLTSAQAFVDWTIHARNETYRWECLFLPDKGAFFVNYVITSAFIGTALELIRFPELFVYTVKLCLARSQAETANVRKTILWEFPFGVQYAWMLLIFAMTTMYSLSCPLITPFGLLYMLLKHLVDRYNIYFVYGPSKISSRIHASAISIVIISITLQQLSFTSLSILRRGFNDISIYSLIGFCIALLFLSAQMLLNSCKGFSPFPYENYRSSPSSSNQTSPRRSGSLHQFVPRVLQPHQDRHPDIVSVQSPVEGLSVLQRTYGTQAEDHGDVVETMVSPDSVLSLDPGVINSHDKIILYQDYDGSNTEV</sequence>
<gene>
    <name evidence="9" type="ORF">B7P43_G16939</name>
</gene>
<feature type="transmembrane region" description="Helical" evidence="7">
    <location>
        <begin position="422"/>
        <end position="444"/>
    </location>
</feature>
<feature type="transmembrane region" description="Helical" evidence="7">
    <location>
        <begin position="658"/>
        <end position="679"/>
    </location>
</feature>
<feature type="transmembrane region" description="Helical" evidence="7">
    <location>
        <begin position="505"/>
        <end position="527"/>
    </location>
</feature>
<protein>
    <recommendedName>
        <fullName evidence="8">4Fe-4S ferredoxin-type domain-containing protein</fullName>
    </recommendedName>
</protein>
<evidence type="ECO:0000256" key="3">
    <source>
        <dbReference type="ARBA" id="ARBA00022448"/>
    </source>
</evidence>
<dbReference type="InterPro" id="IPR017896">
    <property type="entry name" value="4Fe4S_Fe-S-bd"/>
</dbReference>
<dbReference type="EMBL" id="NEVH01023995">
    <property type="protein sequence ID" value="PNF17524.1"/>
    <property type="molecule type" value="Genomic_DNA"/>
</dbReference>
<dbReference type="Pfam" id="PF02714">
    <property type="entry name" value="RSN1_7TM"/>
    <property type="match status" value="1"/>
</dbReference>
<evidence type="ECO:0000313" key="10">
    <source>
        <dbReference type="Proteomes" id="UP000235965"/>
    </source>
</evidence>